<keyword evidence="5" id="KW-0804">Transcription</keyword>
<evidence type="ECO:0000256" key="4">
    <source>
        <dbReference type="ARBA" id="ARBA00023159"/>
    </source>
</evidence>
<evidence type="ECO:0000256" key="8">
    <source>
        <dbReference type="SAM" id="MobiDB-lite"/>
    </source>
</evidence>
<dbReference type="SUPFAM" id="SSF54171">
    <property type="entry name" value="DNA-binding domain"/>
    <property type="match status" value="1"/>
</dbReference>
<evidence type="ECO:0000256" key="1">
    <source>
        <dbReference type="ARBA" id="ARBA00004123"/>
    </source>
</evidence>
<dbReference type="GO" id="GO:0003700">
    <property type="term" value="F:DNA-binding transcription factor activity"/>
    <property type="evidence" value="ECO:0007669"/>
    <property type="project" value="InterPro"/>
</dbReference>
<dbReference type="InterPro" id="IPR016177">
    <property type="entry name" value="DNA-bd_dom_sf"/>
</dbReference>
<dbReference type="InterPro" id="IPR045277">
    <property type="entry name" value="DRE1A-I"/>
</dbReference>
<evidence type="ECO:0000256" key="2">
    <source>
        <dbReference type="ARBA" id="ARBA00023015"/>
    </source>
</evidence>
<dbReference type="GO" id="GO:0003677">
    <property type="term" value="F:DNA binding"/>
    <property type="evidence" value="ECO:0007669"/>
    <property type="project" value="UniProtKB-KW"/>
</dbReference>
<evidence type="ECO:0000313" key="10">
    <source>
        <dbReference type="EMBL" id="PNR40798.1"/>
    </source>
</evidence>
<dbReference type="SMART" id="SM00380">
    <property type="entry name" value="AP2"/>
    <property type="match status" value="1"/>
</dbReference>
<dbReference type="Proteomes" id="UP000006727">
    <property type="component" value="Chromosome 14"/>
</dbReference>
<evidence type="ECO:0000256" key="3">
    <source>
        <dbReference type="ARBA" id="ARBA00023125"/>
    </source>
</evidence>
<reference evidence="10 12" key="1">
    <citation type="journal article" date="2008" name="Science">
        <title>The Physcomitrella genome reveals evolutionary insights into the conquest of land by plants.</title>
        <authorList>
            <person name="Rensing S."/>
            <person name="Lang D."/>
            <person name="Zimmer A."/>
            <person name="Terry A."/>
            <person name="Salamov A."/>
            <person name="Shapiro H."/>
            <person name="Nishiyama T."/>
            <person name="Perroud P.-F."/>
            <person name="Lindquist E."/>
            <person name="Kamisugi Y."/>
            <person name="Tanahashi T."/>
            <person name="Sakakibara K."/>
            <person name="Fujita T."/>
            <person name="Oishi K."/>
            <person name="Shin-I T."/>
            <person name="Kuroki Y."/>
            <person name="Toyoda A."/>
            <person name="Suzuki Y."/>
            <person name="Hashimoto A."/>
            <person name="Yamaguchi K."/>
            <person name="Sugano A."/>
            <person name="Kohara Y."/>
            <person name="Fujiyama A."/>
            <person name="Anterola A."/>
            <person name="Aoki S."/>
            <person name="Ashton N."/>
            <person name="Barbazuk W.B."/>
            <person name="Barker E."/>
            <person name="Bennetzen J."/>
            <person name="Bezanilla M."/>
            <person name="Blankenship R."/>
            <person name="Cho S.H."/>
            <person name="Dutcher S."/>
            <person name="Estelle M."/>
            <person name="Fawcett J.A."/>
            <person name="Gundlach H."/>
            <person name="Hanada K."/>
            <person name="Heyl A."/>
            <person name="Hicks K.A."/>
            <person name="Hugh J."/>
            <person name="Lohr M."/>
            <person name="Mayer K."/>
            <person name="Melkozernov A."/>
            <person name="Murata T."/>
            <person name="Nelson D."/>
            <person name="Pils B."/>
            <person name="Prigge M."/>
            <person name="Reiss B."/>
            <person name="Renner T."/>
            <person name="Rombauts S."/>
            <person name="Rushton P."/>
            <person name="Sanderfoot A."/>
            <person name="Schween G."/>
            <person name="Shiu S.-H."/>
            <person name="Stueber K."/>
            <person name="Theodoulou F.L."/>
            <person name="Tu H."/>
            <person name="Van de Peer Y."/>
            <person name="Verrier P.J."/>
            <person name="Waters E."/>
            <person name="Wood A."/>
            <person name="Yang L."/>
            <person name="Cove D."/>
            <person name="Cuming A."/>
            <person name="Hasebe M."/>
            <person name="Lucas S."/>
            <person name="Mishler D.B."/>
            <person name="Reski R."/>
            <person name="Grigoriev I."/>
            <person name="Quatrano R.S."/>
            <person name="Boore J.L."/>
        </authorList>
    </citation>
    <scope>NUCLEOTIDE SEQUENCE [LARGE SCALE GENOMIC DNA]</scope>
    <source>
        <strain evidence="11 12">cv. Gransden 2004</strain>
    </source>
</reference>
<dbReference type="InterPro" id="IPR001471">
    <property type="entry name" value="AP2/ERF_dom"/>
</dbReference>
<evidence type="ECO:0000313" key="12">
    <source>
        <dbReference type="Proteomes" id="UP000006727"/>
    </source>
</evidence>
<feature type="compositionally biased region" description="Low complexity" evidence="8">
    <location>
        <begin position="24"/>
        <end position="39"/>
    </location>
</feature>
<evidence type="ECO:0000256" key="5">
    <source>
        <dbReference type="ARBA" id="ARBA00023163"/>
    </source>
</evidence>
<sequence>MGSKIPRRCAEQASPRGRRRNSRRSFFGSTSPSSSISDSPSPPRRRDALRQILGDLVHPNSTAVPEYRGVRYRDGLGKYVSEIRPTKSLKKIWLGTYDTAREAARAFDIGNLCCKKNLPLNFEDSPRLLRKISSHLSPEAQRSAIAKLAKEVAGLEKKNSGSTNDGMVATHVDTTYKLSTQHSSAPDIQSCTYTEQPLDTVCTMEVASSTLLREGIGHGCFSFNRDLNQIILDDDLASIEALMYEFDFDQEAMDCNIFGDGYYPP</sequence>
<keyword evidence="4" id="KW-0010">Activator</keyword>
<proteinExistence type="inferred from homology"/>
<keyword evidence="3" id="KW-0238">DNA-binding</keyword>
<evidence type="ECO:0000259" key="9">
    <source>
        <dbReference type="PROSITE" id="PS51032"/>
    </source>
</evidence>
<dbReference type="Pfam" id="PF00847">
    <property type="entry name" value="AP2"/>
    <property type="match status" value="1"/>
</dbReference>
<dbReference type="PROSITE" id="PS51032">
    <property type="entry name" value="AP2_ERF"/>
    <property type="match status" value="1"/>
</dbReference>
<reference evidence="11" key="3">
    <citation type="submission" date="2020-12" db="UniProtKB">
        <authorList>
            <consortium name="EnsemblPlants"/>
        </authorList>
    </citation>
    <scope>IDENTIFICATION</scope>
</reference>
<organism evidence="10">
    <name type="scientific">Physcomitrium patens</name>
    <name type="common">Spreading-leaved earth moss</name>
    <name type="synonym">Physcomitrella patens</name>
    <dbReference type="NCBI Taxonomy" id="3218"/>
    <lineage>
        <taxon>Eukaryota</taxon>
        <taxon>Viridiplantae</taxon>
        <taxon>Streptophyta</taxon>
        <taxon>Embryophyta</taxon>
        <taxon>Bryophyta</taxon>
        <taxon>Bryophytina</taxon>
        <taxon>Bryopsida</taxon>
        <taxon>Funariidae</taxon>
        <taxon>Funariales</taxon>
        <taxon>Funariaceae</taxon>
        <taxon>Physcomitrium</taxon>
    </lineage>
</organism>
<protein>
    <recommendedName>
        <fullName evidence="9">AP2/ERF domain-containing protein</fullName>
    </recommendedName>
</protein>
<evidence type="ECO:0000313" key="11">
    <source>
        <dbReference type="EnsemblPlants" id="PAC:32962159.CDS.1"/>
    </source>
</evidence>
<name>A0A2K1JGY1_PHYPA</name>
<dbReference type="GO" id="GO:0005634">
    <property type="term" value="C:nucleus"/>
    <property type="evidence" value="ECO:0007669"/>
    <property type="project" value="UniProtKB-SubCell"/>
</dbReference>
<gene>
    <name evidence="10" type="ORF">PHYPA_018201</name>
</gene>
<dbReference type="CDD" id="cd00018">
    <property type="entry name" value="AP2"/>
    <property type="match status" value="1"/>
</dbReference>
<keyword evidence="6" id="KW-0539">Nucleus</keyword>
<dbReference type="Gene3D" id="3.30.730.10">
    <property type="entry name" value="AP2/ERF domain"/>
    <property type="match status" value="1"/>
</dbReference>
<dbReference type="InParanoid" id="A0A2K1JGY1"/>
<dbReference type="Gramene" id="Pp3c14_8460V3.1">
    <property type="protein sequence ID" value="PAC:32962159.CDS.1"/>
    <property type="gene ID" value="Pp3c14_8460"/>
</dbReference>
<evidence type="ECO:0000256" key="7">
    <source>
        <dbReference type="ARBA" id="ARBA00024343"/>
    </source>
</evidence>
<keyword evidence="2" id="KW-0805">Transcription regulation</keyword>
<dbReference type="InterPro" id="IPR036955">
    <property type="entry name" value="AP2/ERF_dom_sf"/>
</dbReference>
<reference evidence="10 12" key="2">
    <citation type="journal article" date="2018" name="Plant J.">
        <title>The Physcomitrella patens chromosome-scale assembly reveals moss genome structure and evolution.</title>
        <authorList>
            <person name="Lang D."/>
            <person name="Ullrich K.K."/>
            <person name="Murat F."/>
            <person name="Fuchs J."/>
            <person name="Jenkins J."/>
            <person name="Haas F.B."/>
            <person name="Piednoel M."/>
            <person name="Gundlach H."/>
            <person name="Van Bel M."/>
            <person name="Meyberg R."/>
            <person name="Vives C."/>
            <person name="Morata J."/>
            <person name="Symeonidi A."/>
            <person name="Hiss M."/>
            <person name="Muchero W."/>
            <person name="Kamisugi Y."/>
            <person name="Saleh O."/>
            <person name="Blanc G."/>
            <person name="Decker E.L."/>
            <person name="van Gessel N."/>
            <person name="Grimwood J."/>
            <person name="Hayes R.D."/>
            <person name="Graham S.W."/>
            <person name="Gunter L.E."/>
            <person name="McDaniel S.F."/>
            <person name="Hoernstein S.N.W."/>
            <person name="Larsson A."/>
            <person name="Li F.W."/>
            <person name="Perroud P.F."/>
            <person name="Phillips J."/>
            <person name="Ranjan P."/>
            <person name="Rokshar D.S."/>
            <person name="Rothfels C.J."/>
            <person name="Schneider L."/>
            <person name="Shu S."/>
            <person name="Stevenson D.W."/>
            <person name="Thummler F."/>
            <person name="Tillich M."/>
            <person name="Villarreal Aguilar J.C."/>
            <person name="Widiez T."/>
            <person name="Wong G.K."/>
            <person name="Wymore A."/>
            <person name="Zhang Y."/>
            <person name="Zimmer A.D."/>
            <person name="Quatrano R.S."/>
            <person name="Mayer K.F.X."/>
            <person name="Goodstein D."/>
            <person name="Casacuberta J.M."/>
            <person name="Vandepoele K."/>
            <person name="Reski R."/>
            <person name="Cuming A.C."/>
            <person name="Tuskan G.A."/>
            <person name="Maumus F."/>
            <person name="Salse J."/>
            <person name="Schmutz J."/>
            <person name="Rensing S.A."/>
        </authorList>
    </citation>
    <scope>NUCLEOTIDE SEQUENCE [LARGE SCALE GENOMIC DNA]</scope>
    <source>
        <strain evidence="11 12">cv. Gransden 2004</strain>
    </source>
</reference>
<comment type="similarity">
    <text evidence="7">Belongs to the AP2/ERF transcription factor family. ERF subfamily.</text>
</comment>
<dbReference type="PANTHER" id="PTHR31839:SF2">
    <property type="entry name" value="DEHYDRATION-RESPONSIVE ELEMENT-BINDING PROTEIN 1D"/>
    <property type="match status" value="1"/>
</dbReference>
<comment type="subcellular location">
    <subcellularLocation>
        <location evidence="1">Nucleus</location>
    </subcellularLocation>
</comment>
<dbReference type="PaxDb" id="3218-PP1S79_169V6.1"/>
<feature type="region of interest" description="Disordered" evidence="8">
    <location>
        <begin position="1"/>
        <end position="46"/>
    </location>
</feature>
<dbReference type="AlphaFoldDB" id="A0A2K1JGY1"/>
<evidence type="ECO:0000256" key="6">
    <source>
        <dbReference type="ARBA" id="ARBA00023242"/>
    </source>
</evidence>
<dbReference type="EnsemblPlants" id="Pp3c14_8460V3.1">
    <property type="protein sequence ID" value="PAC:32962159.CDS.1"/>
    <property type="gene ID" value="Pp3c14_8460"/>
</dbReference>
<accession>A0A2K1JGY1</accession>
<feature type="domain" description="AP2/ERF" evidence="9">
    <location>
        <begin position="66"/>
        <end position="126"/>
    </location>
</feature>
<dbReference type="PANTHER" id="PTHR31839">
    <property type="entry name" value="DEHYDRATION-RESPONSIVE ELEMENT-BINDING PROTEIN 1D"/>
    <property type="match status" value="1"/>
</dbReference>
<dbReference type="EMBL" id="ABEU02000014">
    <property type="protein sequence ID" value="PNR40798.1"/>
    <property type="molecule type" value="Genomic_DNA"/>
</dbReference>
<keyword evidence="12" id="KW-1185">Reference proteome</keyword>